<feature type="coiled-coil region" evidence="1">
    <location>
        <begin position="29"/>
        <end position="63"/>
    </location>
</feature>
<dbReference type="AlphaFoldDB" id="A0A382KLL7"/>
<keyword evidence="2" id="KW-0812">Transmembrane</keyword>
<organism evidence="3">
    <name type="scientific">marine metagenome</name>
    <dbReference type="NCBI Taxonomy" id="408172"/>
    <lineage>
        <taxon>unclassified sequences</taxon>
        <taxon>metagenomes</taxon>
        <taxon>ecological metagenomes</taxon>
    </lineage>
</organism>
<proteinExistence type="predicted"/>
<reference evidence="3" key="1">
    <citation type="submission" date="2018-05" db="EMBL/GenBank/DDBJ databases">
        <authorList>
            <person name="Lanie J.A."/>
            <person name="Ng W.-L."/>
            <person name="Kazmierczak K.M."/>
            <person name="Andrzejewski T.M."/>
            <person name="Davidsen T.M."/>
            <person name="Wayne K.J."/>
            <person name="Tettelin H."/>
            <person name="Glass J.I."/>
            <person name="Rusch D."/>
            <person name="Podicherti R."/>
            <person name="Tsui H.-C.T."/>
            <person name="Winkler M.E."/>
        </authorList>
    </citation>
    <scope>NUCLEOTIDE SEQUENCE</scope>
</reference>
<evidence type="ECO:0000313" key="3">
    <source>
        <dbReference type="EMBL" id="SVC25794.1"/>
    </source>
</evidence>
<gene>
    <name evidence="3" type="ORF">METZ01_LOCUS278648</name>
</gene>
<feature type="transmembrane region" description="Helical" evidence="2">
    <location>
        <begin position="67"/>
        <end position="88"/>
    </location>
</feature>
<name>A0A382KLL7_9ZZZZ</name>
<dbReference type="EMBL" id="UINC01081694">
    <property type="protein sequence ID" value="SVC25794.1"/>
    <property type="molecule type" value="Genomic_DNA"/>
</dbReference>
<keyword evidence="1" id="KW-0175">Coiled coil</keyword>
<accession>A0A382KLL7</accession>
<keyword evidence="2" id="KW-0472">Membrane</keyword>
<protein>
    <submittedName>
        <fullName evidence="3">Uncharacterized protein</fullName>
    </submittedName>
</protein>
<sequence length="89" mass="10525">MLKDTDFEFPKRESKLDRVWVEWNNLTNDKEKRRYCNELEEVIKNLEDELDSKNKEVDKLNNTRKQLGGYLAVSIIIIILGVCGIFVLH</sequence>
<keyword evidence="2" id="KW-1133">Transmembrane helix</keyword>
<evidence type="ECO:0000256" key="2">
    <source>
        <dbReference type="SAM" id="Phobius"/>
    </source>
</evidence>
<evidence type="ECO:0000256" key="1">
    <source>
        <dbReference type="SAM" id="Coils"/>
    </source>
</evidence>